<evidence type="ECO:0000313" key="6">
    <source>
        <dbReference type="EMBL" id="QDU61684.1"/>
    </source>
</evidence>
<keyword evidence="7" id="KW-1185">Reference proteome</keyword>
<evidence type="ECO:0000256" key="3">
    <source>
        <dbReference type="PROSITE-ProRule" id="PRU00433"/>
    </source>
</evidence>
<dbReference type="GO" id="GO:0046872">
    <property type="term" value="F:metal ion binding"/>
    <property type="evidence" value="ECO:0007669"/>
    <property type="project" value="UniProtKB-KW"/>
</dbReference>
<protein>
    <submittedName>
        <fullName evidence="6">Fatty acid cis/trans isomerase (CTI)</fullName>
    </submittedName>
</protein>
<dbReference type="KEGG" id="knv:Pan216_25460"/>
<keyword evidence="3" id="KW-0349">Heme</keyword>
<feature type="domain" description="Cytochrome c" evidence="5">
    <location>
        <begin position="55"/>
        <end position="217"/>
    </location>
</feature>
<evidence type="ECO:0000256" key="1">
    <source>
        <dbReference type="ARBA" id="ARBA00022723"/>
    </source>
</evidence>
<keyword evidence="4" id="KW-1133">Transmembrane helix</keyword>
<keyword evidence="4" id="KW-0472">Membrane</keyword>
<reference evidence="6 7" key="1">
    <citation type="submission" date="2019-02" db="EMBL/GenBank/DDBJ databases">
        <title>Deep-cultivation of Planctomycetes and their phenomic and genomic characterization uncovers novel biology.</title>
        <authorList>
            <person name="Wiegand S."/>
            <person name="Jogler M."/>
            <person name="Boedeker C."/>
            <person name="Pinto D."/>
            <person name="Vollmers J."/>
            <person name="Rivas-Marin E."/>
            <person name="Kohn T."/>
            <person name="Peeters S.H."/>
            <person name="Heuer A."/>
            <person name="Rast P."/>
            <person name="Oberbeckmann S."/>
            <person name="Bunk B."/>
            <person name="Jeske O."/>
            <person name="Meyerdierks A."/>
            <person name="Storesund J.E."/>
            <person name="Kallscheuer N."/>
            <person name="Luecker S."/>
            <person name="Lage O.M."/>
            <person name="Pohl T."/>
            <person name="Merkel B.J."/>
            <person name="Hornburger P."/>
            <person name="Mueller R.-W."/>
            <person name="Bruemmer F."/>
            <person name="Labrenz M."/>
            <person name="Spormann A.M."/>
            <person name="Op den Camp H."/>
            <person name="Overmann J."/>
            <person name="Amann R."/>
            <person name="Jetten M.S.M."/>
            <person name="Mascher T."/>
            <person name="Medema M.H."/>
            <person name="Devos D.P."/>
            <person name="Kaster A.-K."/>
            <person name="Ovreas L."/>
            <person name="Rohde M."/>
            <person name="Galperin M.Y."/>
            <person name="Jogler C."/>
        </authorList>
    </citation>
    <scope>NUCLEOTIDE SEQUENCE [LARGE SCALE GENOMIC DNA]</scope>
    <source>
        <strain evidence="6 7">Pan216</strain>
    </source>
</reference>
<keyword evidence="2 3" id="KW-0408">Iron</keyword>
<dbReference type="OrthoDB" id="9809746at2"/>
<keyword evidence="4" id="KW-0812">Transmembrane</keyword>
<dbReference type="PROSITE" id="PS51007">
    <property type="entry name" value="CYTC"/>
    <property type="match status" value="1"/>
</dbReference>
<dbReference type="EMBL" id="CP036279">
    <property type="protein sequence ID" value="QDU61684.1"/>
    <property type="molecule type" value="Genomic_DNA"/>
</dbReference>
<dbReference type="InterPro" id="IPR010706">
    <property type="entry name" value="Fatty_acid_cis-trans_isomerase"/>
</dbReference>
<evidence type="ECO:0000256" key="2">
    <source>
        <dbReference type="ARBA" id="ARBA00023004"/>
    </source>
</evidence>
<dbReference type="Pfam" id="PF06934">
    <property type="entry name" value="CTI"/>
    <property type="match status" value="1"/>
</dbReference>
<dbReference type="AlphaFoldDB" id="A0A518B409"/>
<proteinExistence type="predicted"/>
<keyword evidence="1 3" id="KW-0479">Metal-binding</keyword>
<dbReference type="RefSeq" id="WP_145258246.1">
    <property type="nucleotide sequence ID" value="NZ_CP036279.1"/>
</dbReference>
<evidence type="ECO:0000313" key="7">
    <source>
        <dbReference type="Proteomes" id="UP000317093"/>
    </source>
</evidence>
<sequence length="790" mass="90722">MRHHRILMTLVIASFLIGVGIYGSFLFWTPAPFVPEVVDPTIVVENSPGIPESDVYLTKIQPIFNSRCIACHGCTTSPCLMRLTSFAGLNRGARKGNPDGAHIFRERPIRLIDQTSIEQWRKEGFHPVIQREGNDKEKLEGSVLFRLLSAGQNYNQPGFARKPLEPLYRKQDQHACPDSSQLAEFLESHPNAGMPFGMPAISADKFDTITQWILAGAKGPTEEGLAALGKVSHPEVIDKWEKFLNQDSPKSRLVSRYLYEHTFLATYYFNDAPGQYFKMVRSVSPPGEPIEEIVTERPYDDPYINPDIERFYYRFYKRRTAYEQKAHFVWSLDDAVMARLKELFFDVTYVEGKTLEPGYESHNPFEVFAAIPAASRSRFMLENSKLIVSGMIQGPVCLGQTATYAIKDNFWVFFVKPESDPSVLDPKLGMSSYRDFMNYTVWGNQAYEDAYAKMLGKYKPKGYSVDDIWNGDQKNPNAWLTILRNESNASVLQGRRGGIPPTLWLIDYSGFERLYYSLVADYTYWGSVAEKVSTWQFMGYLRQEFEDDFLRLLPAGDRKKFRDRWTKGLGRALLWLMPFPGENAPSSVEIDNLDPMSAILTKIQLRMTEGVSGPRDFLNPVRKPKVDLSAPITSQKEFVRAISTLTLKTDSRFTYDLPSITFLKVTDGKDDALYTLVANRSYDFNDIIFDQNGAYQPKYNTMSVYHGLVGDFPNLFMEVDLEHAPAFLQELKAIDSMEDWVKWKYKYGILRNSDIFWSSYDFYNGWNFQHRGVDAGHYDLIYYDLFDTVY</sequence>
<keyword evidence="6" id="KW-0413">Isomerase</keyword>
<evidence type="ECO:0000259" key="5">
    <source>
        <dbReference type="PROSITE" id="PS51007"/>
    </source>
</evidence>
<gene>
    <name evidence="6" type="ORF">Pan216_25460</name>
</gene>
<dbReference type="Proteomes" id="UP000317093">
    <property type="component" value="Chromosome"/>
</dbReference>
<name>A0A518B409_9BACT</name>
<evidence type="ECO:0000256" key="4">
    <source>
        <dbReference type="SAM" id="Phobius"/>
    </source>
</evidence>
<dbReference type="GO" id="GO:0016853">
    <property type="term" value="F:isomerase activity"/>
    <property type="evidence" value="ECO:0007669"/>
    <property type="project" value="UniProtKB-KW"/>
</dbReference>
<dbReference type="GO" id="GO:0009055">
    <property type="term" value="F:electron transfer activity"/>
    <property type="evidence" value="ECO:0007669"/>
    <property type="project" value="InterPro"/>
</dbReference>
<accession>A0A518B409</accession>
<organism evidence="6 7">
    <name type="scientific">Kolteria novifilia</name>
    <dbReference type="NCBI Taxonomy" id="2527975"/>
    <lineage>
        <taxon>Bacteria</taxon>
        <taxon>Pseudomonadati</taxon>
        <taxon>Planctomycetota</taxon>
        <taxon>Planctomycetia</taxon>
        <taxon>Kolteriales</taxon>
        <taxon>Kolteriaceae</taxon>
        <taxon>Kolteria</taxon>
    </lineage>
</organism>
<dbReference type="InterPro" id="IPR009056">
    <property type="entry name" value="Cyt_c-like_dom"/>
</dbReference>
<dbReference type="GO" id="GO:0020037">
    <property type="term" value="F:heme binding"/>
    <property type="evidence" value="ECO:0007669"/>
    <property type="project" value="InterPro"/>
</dbReference>
<feature type="transmembrane region" description="Helical" evidence="4">
    <location>
        <begin position="7"/>
        <end position="28"/>
    </location>
</feature>